<dbReference type="EMBL" id="OMOD01000029">
    <property type="protein sequence ID" value="SPF34357.1"/>
    <property type="molecule type" value="Genomic_DNA"/>
</dbReference>
<reference evidence="4" key="1">
    <citation type="submission" date="2018-02" db="EMBL/GenBank/DDBJ databases">
        <authorList>
            <person name="Hausmann B."/>
        </authorList>
    </citation>
    <scope>NUCLEOTIDE SEQUENCE [LARGE SCALE GENOMIC DNA]</scope>
    <source>
        <strain evidence="4">Peat soil MAG SbA1</strain>
    </source>
</reference>
<proteinExistence type="predicted"/>
<feature type="compositionally biased region" description="Basic and acidic residues" evidence="1">
    <location>
        <begin position="168"/>
        <end position="181"/>
    </location>
</feature>
<name>A0A2U3K446_9BACT</name>
<feature type="transmembrane region" description="Helical" evidence="2">
    <location>
        <begin position="30"/>
        <end position="49"/>
    </location>
</feature>
<keyword evidence="2" id="KW-0812">Transmembrane</keyword>
<gene>
    <name evidence="3" type="ORF">SBA1_1240028</name>
</gene>
<dbReference type="AlphaFoldDB" id="A0A2U3K446"/>
<keyword evidence="2" id="KW-1133">Transmembrane helix</keyword>
<keyword evidence="2" id="KW-0472">Membrane</keyword>
<evidence type="ECO:0000313" key="3">
    <source>
        <dbReference type="EMBL" id="SPF34357.1"/>
    </source>
</evidence>
<feature type="region of interest" description="Disordered" evidence="1">
    <location>
        <begin position="112"/>
        <end position="137"/>
    </location>
</feature>
<evidence type="ECO:0000313" key="4">
    <source>
        <dbReference type="Proteomes" id="UP000238701"/>
    </source>
</evidence>
<sequence>MRHLHFGGCASNQETVGAERWDMRLQRASFITAKALLWAAMILVCPAIATAQHHGHGFGTGIAGPPTRPDGVDEKDTLKDFHHALAVQATSQQIAEFQTLVKNAEAAKAELQQFQQQQSKERDAAESARNAALDQALQKARSETQEFIGGFSDTQKSGLKEITKRLGKADSDLEQEEKKLDQSLQTPNVAAPEVAAGAESLDKALTDFSNQQLALGKEMGITLATGQDLTFTLPPVNSPASIANHTVAVAVSGALSQVAVEGSRRTFKFDLVADLSDLQQSITELLRVQLNRENRCGERVAVRQAMLSPSPPATLVAVQLHLERWTCTQMVGRVAANELAESDASIEIRLTPGVEKSNTLELTSEFGRIEASGMMADALRSGDLGNDLRDKVTQSILSALRAGADFKRTLPPALQSGAVIQSAKFQDAAGTLRVVLEGQIQISSEQADLLASELNQALSSRETPQ</sequence>
<organism evidence="3 4">
    <name type="scientific">Candidatus Sulfotelmatobacter kueseliae</name>
    <dbReference type="NCBI Taxonomy" id="2042962"/>
    <lineage>
        <taxon>Bacteria</taxon>
        <taxon>Pseudomonadati</taxon>
        <taxon>Acidobacteriota</taxon>
        <taxon>Terriglobia</taxon>
        <taxon>Terriglobales</taxon>
        <taxon>Candidatus Korobacteraceae</taxon>
        <taxon>Candidatus Sulfotelmatobacter</taxon>
    </lineage>
</organism>
<feature type="region of interest" description="Disordered" evidence="1">
    <location>
        <begin position="168"/>
        <end position="187"/>
    </location>
</feature>
<accession>A0A2U3K446</accession>
<evidence type="ECO:0000256" key="2">
    <source>
        <dbReference type="SAM" id="Phobius"/>
    </source>
</evidence>
<protein>
    <submittedName>
        <fullName evidence="3">Uncharacterized protein</fullName>
    </submittedName>
</protein>
<evidence type="ECO:0000256" key="1">
    <source>
        <dbReference type="SAM" id="MobiDB-lite"/>
    </source>
</evidence>
<dbReference type="Proteomes" id="UP000238701">
    <property type="component" value="Unassembled WGS sequence"/>
</dbReference>